<keyword evidence="3" id="KW-1185">Reference proteome</keyword>
<feature type="non-terminal residue" evidence="2">
    <location>
        <position position="1"/>
    </location>
</feature>
<evidence type="ECO:0000256" key="1">
    <source>
        <dbReference type="SAM" id="MobiDB-lite"/>
    </source>
</evidence>
<evidence type="ECO:0000313" key="3">
    <source>
        <dbReference type="Proteomes" id="UP001341840"/>
    </source>
</evidence>
<sequence>RQQGETAGDTKIPRSSGPTKTITNSGVRSGGKRKAAYTTVTAVAGETRRGEAETHSSVAAAAVPTLSYSGGNLMDNGASQI</sequence>
<comment type="caution">
    <text evidence="2">The sequence shown here is derived from an EMBL/GenBank/DDBJ whole genome shotgun (WGS) entry which is preliminary data.</text>
</comment>
<evidence type="ECO:0000313" key="2">
    <source>
        <dbReference type="EMBL" id="MED6152452.1"/>
    </source>
</evidence>
<dbReference type="Proteomes" id="UP001341840">
    <property type="component" value="Unassembled WGS sequence"/>
</dbReference>
<dbReference type="EMBL" id="JASCZI010092513">
    <property type="protein sequence ID" value="MED6152452.1"/>
    <property type="molecule type" value="Genomic_DNA"/>
</dbReference>
<gene>
    <name evidence="2" type="ORF">PIB30_092271</name>
</gene>
<organism evidence="2 3">
    <name type="scientific">Stylosanthes scabra</name>
    <dbReference type="NCBI Taxonomy" id="79078"/>
    <lineage>
        <taxon>Eukaryota</taxon>
        <taxon>Viridiplantae</taxon>
        <taxon>Streptophyta</taxon>
        <taxon>Embryophyta</taxon>
        <taxon>Tracheophyta</taxon>
        <taxon>Spermatophyta</taxon>
        <taxon>Magnoliopsida</taxon>
        <taxon>eudicotyledons</taxon>
        <taxon>Gunneridae</taxon>
        <taxon>Pentapetalae</taxon>
        <taxon>rosids</taxon>
        <taxon>fabids</taxon>
        <taxon>Fabales</taxon>
        <taxon>Fabaceae</taxon>
        <taxon>Papilionoideae</taxon>
        <taxon>50 kb inversion clade</taxon>
        <taxon>dalbergioids sensu lato</taxon>
        <taxon>Dalbergieae</taxon>
        <taxon>Pterocarpus clade</taxon>
        <taxon>Stylosanthes</taxon>
    </lineage>
</organism>
<feature type="compositionally biased region" description="Polar residues" evidence="1">
    <location>
        <begin position="16"/>
        <end position="27"/>
    </location>
</feature>
<protein>
    <submittedName>
        <fullName evidence="2">Uncharacterized protein</fullName>
    </submittedName>
</protein>
<accession>A0ABU6TU75</accession>
<feature type="region of interest" description="Disordered" evidence="1">
    <location>
        <begin position="1"/>
        <end position="33"/>
    </location>
</feature>
<name>A0ABU6TU75_9FABA</name>
<proteinExistence type="predicted"/>
<reference evidence="2 3" key="1">
    <citation type="journal article" date="2023" name="Plants (Basel)">
        <title>Bridging the Gap: Combining Genomics and Transcriptomics Approaches to Understand Stylosanthes scabra, an Orphan Legume from the Brazilian Caatinga.</title>
        <authorList>
            <person name="Ferreira-Neto J.R.C."/>
            <person name="da Silva M.D."/>
            <person name="Binneck E."/>
            <person name="de Melo N.F."/>
            <person name="da Silva R.H."/>
            <person name="de Melo A.L.T.M."/>
            <person name="Pandolfi V."/>
            <person name="Bustamante F.O."/>
            <person name="Brasileiro-Vidal A.C."/>
            <person name="Benko-Iseppon A.M."/>
        </authorList>
    </citation>
    <scope>NUCLEOTIDE SEQUENCE [LARGE SCALE GENOMIC DNA]</scope>
    <source>
        <tissue evidence="2">Leaves</tissue>
    </source>
</reference>